<sequence>MNQSVAMSNESPEILVRQFQQDYMEWNDYAFSLMGSKPDEYTELADKAWRRLLTKYTLPDFVGEPIAFGSESSHDPKKEKILSVVKSTNNITVVTTQYIVPDGYSPIYEYYLIFQDGRWYLTQVYFVDEGQLYPGL</sequence>
<evidence type="ECO:0008006" key="3">
    <source>
        <dbReference type="Google" id="ProtNLM"/>
    </source>
</evidence>
<proteinExistence type="predicted"/>
<protein>
    <recommendedName>
        <fullName evidence="3">NTF2 fold immunity protein domain-containing protein</fullName>
    </recommendedName>
</protein>
<dbReference type="EMBL" id="JASVWL010000001">
    <property type="protein sequence ID" value="MDL5353631.1"/>
    <property type="molecule type" value="Genomic_DNA"/>
</dbReference>
<name>A0AAW7CPH7_9GAMM</name>
<organism evidence="1 2">
    <name type="scientific">Proteus faecis</name>
    <dbReference type="NCBI Taxonomy" id="2050967"/>
    <lineage>
        <taxon>Bacteria</taxon>
        <taxon>Pseudomonadati</taxon>
        <taxon>Pseudomonadota</taxon>
        <taxon>Gammaproteobacteria</taxon>
        <taxon>Enterobacterales</taxon>
        <taxon>Morganellaceae</taxon>
        <taxon>Proteus</taxon>
    </lineage>
</organism>
<evidence type="ECO:0000313" key="2">
    <source>
        <dbReference type="Proteomes" id="UP001224739"/>
    </source>
</evidence>
<dbReference type="AlphaFoldDB" id="A0AAW7CPH7"/>
<gene>
    <name evidence="1" type="ORF">QSH02_02080</name>
</gene>
<dbReference type="RefSeq" id="WP_161670942.1">
    <property type="nucleotide sequence ID" value="NZ_JASVWJ010000001.1"/>
</dbReference>
<accession>A0AAW7CPH7</accession>
<dbReference type="Proteomes" id="UP001224739">
    <property type="component" value="Unassembled WGS sequence"/>
</dbReference>
<dbReference type="GeneID" id="83611219"/>
<reference evidence="1" key="1">
    <citation type="submission" date="2023-06" db="EMBL/GenBank/DDBJ databases">
        <title>Acute promotion of culturable opportunistic pathogens and persistent increase of antibiotic resistance following antibiotic exposure in mouse gut microbiota.</title>
        <authorList>
            <person name="Li L."/>
            <person name="Wang B."/>
            <person name="Sun Y."/>
            <person name="Wang M."/>
            <person name="Xu H."/>
        </authorList>
    </citation>
    <scope>NUCLEOTIDE SEQUENCE</scope>
    <source>
        <strain evidence="1">EPA10_1</strain>
    </source>
</reference>
<evidence type="ECO:0000313" key="1">
    <source>
        <dbReference type="EMBL" id="MDL5353631.1"/>
    </source>
</evidence>
<comment type="caution">
    <text evidence="1">The sequence shown here is derived from an EMBL/GenBank/DDBJ whole genome shotgun (WGS) entry which is preliminary data.</text>
</comment>